<dbReference type="InterPro" id="IPR029903">
    <property type="entry name" value="RmlD-like-bd"/>
</dbReference>
<evidence type="ECO:0000259" key="7">
    <source>
        <dbReference type="Pfam" id="PF04321"/>
    </source>
</evidence>
<evidence type="ECO:0000256" key="4">
    <source>
        <dbReference type="ARBA" id="ARBA00017099"/>
    </source>
</evidence>
<keyword evidence="9" id="KW-1185">Reference proteome</keyword>
<dbReference type="CDD" id="cd05254">
    <property type="entry name" value="dTDP_HR_like_SDR_e"/>
    <property type="match status" value="1"/>
</dbReference>
<dbReference type="InterPro" id="IPR036291">
    <property type="entry name" value="NAD(P)-bd_dom_sf"/>
</dbReference>
<dbReference type="PANTHER" id="PTHR10491:SF4">
    <property type="entry name" value="METHIONINE ADENOSYLTRANSFERASE 2 SUBUNIT BETA"/>
    <property type="match status" value="1"/>
</dbReference>
<comment type="function">
    <text evidence="6">Catalyzes the reduction of dTDP-6-deoxy-L-lyxo-4-hexulose to yield dTDP-L-rhamnose.</text>
</comment>
<accession>A0ABN7MKL8</accession>
<proteinExistence type="inferred from homology"/>
<dbReference type="Gene3D" id="3.90.25.10">
    <property type="entry name" value="UDP-galactose 4-epimerase, domain 1"/>
    <property type="match status" value="1"/>
</dbReference>
<comment type="pathway">
    <text evidence="1 6">Carbohydrate biosynthesis; dTDP-L-rhamnose biosynthesis.</text>
</comment>
<evidence type="ECO:0000256" key="6">
    <source>
        <dbReference type="RuleBase" id="RU364082"/>
    </source>
</evidence>
<dbReference type="EMBL" id="CAJNBJ010000021">
    <property type="protein sequence ID" value="CAE6802211.1"/>
    <property type="molecule type" value="Genomic_DNA"/>
</dbReference>
<evidence type="ECO:0000313" key="8">
    <source>
        <dbReference type="EMBL" id="CAE6802211.1"/>
    </source>
</evidence>
<organism evidence="8 9">
    <name type="scientific">Nitrospira defluvii</name>
    <dbReference type="NCBI Taxonomy" id="330214"/>
    <lineage>
        <taxon>Bacteria</taxon>
        <taxon>Pseudomonadati</taxon>
        <taxon>Nitrospirota</taxon>
        <taxon>Nitrospiria</taxon>
        <taxon>Nitrospirales</taxon>
        <taxon>Nitrospiraceae</taxon>
        <taxon>Nitrospira</taxon>
    </lineage>
</organism>
<dbReference type="Gene3D" id="3.40.50.720">
    <property type="entry name" value="NAD(P)-binding Rossmann-like Domain"/>
    <property type="match status" value="1"/>
</dbReference>
<feature type="domain" description="RmlD-like substrate binding" evidence="7">
    <location>
        <begin position="1"/>
        <end position="275"/>
    </location>
</feature>
<dbReference type="EC" id="1.1.1.133" evidence="3 6"/>
<dbReference type="PANTHER" id="PTHR10491">
    <property type="entry name" value="DTDP-4-DEHYDRORHAMNOSE REDUCTASE"/>
    <property type="match status" value="1"/>
</dbReference>
<evidence type="ECO:0000313" key="9">
    <source>
        <dbReference type="Proteomes" id="UP000675880"/>
    </source>
</evidence>
<evidence type="ECO:0000256" key="3">
    <source>
        <dbReference type="ARBA" id="ARBA00012929"/>
    </source>
</evidence>
<comment type="similarity">
    <text evidence="2 6">Belongs to the dTDP-4-dehydrorhamnose reductase family.</text>
</comment>
<dbReference type="RefSeq" id="WP_213044278.1">
    <property type="nucleotide sequence ID" value="NZ_CAJNBJ010000021.1"/>
</dbReference>
<evidence type="ECO:0000256" key="1">
    <source>
        <dbReference type="ARBA" id="ARBA00004781"/>
    </source>
</evidence>
<name>A0ABN7MKL8_9BACT</name>
<gene>
    <name evidence="8" type="ORF">NSPZN2_80119</name>
</gene>
<dbReference type="GO" id="GO:0008831">
    <property type="term" value="F:dTDP-4-dehydrorhamnose reductase activity"/>
    <property type="evidence" value="ECO:0007669"/>
    <property type="project" value="UniProtKB-EC"/>
</dbReference>
<comment type="caution">
    <text evidence="8">The sequence shown here is derived from an EMBL/GenBank/DDBJ whole genome shotgun (WGS) entry which is preliminary data.</text>
</comment>
<dbReference type="Proteomes" id="UP000675880">
    <property type="component" value="Unassembled WGS sequence"/>
</dbReference>
<dbReference type="NCBIfam" id="TIGR01214">
    <property type="entry name" value="rmlD"/>
    <property type="match status" value="1"/>
</dbReference>
<protein>
    <recommendedName>
        <fullName evidence="4 6">dTDP-4-dehydrorhamnose reductase</fullName>
        <ecNumber evidence="3 6">1.1.1.133</ecNumber>
    </recommendedName>
</protein>
<keyword evidence="6 8" id="KW-0560">Oxidoreductase</keyword>
<evidence type="ECO:0000256" key="5">
    <source>
        <dbReference type="ARBA" id="ARBA00048200"/>
    </source>
</evidence>
<keyword evidence="6" id="KW-0521">NADP</keyword>
<dbReference type="InterPro" id="IPR005913">
    <property type="entry name" value="dTDP_dehydrorham_reduct"/>
</dbReference>
<evidence type="ECO:0000256" key="2">
    <source>
        <dbReference type="ARBA" id="ARBA00010944"/>
    </source>
</evidence>
<sequence>MRIVVTGAQGQLGTDLRQVFQHHQVTGLDLPGFDLTHADCGRAIVEAAPDVVIHAGAHTDVDGAERDPSLAMAVNADGTERVARAAAQVGARLIYVSTDYVFDGTGTRPYVETDATNPAGAYGASKCAGEQRALSCCENALVVRTAWLYGLHGKNFVKTILQLAAERPSLRVVADQRGCPTFAEDLAGMIGKLAAHPARGILHVTNEGDCTWHEFATEIVRLAGYRVPVEPITTADMPRPAKRPAYSVLSAERLHHLGLTMPSWQDGLQRFMKALPVVSSMPARA</sequence>
<comment type="catalytic activity">
    <reaction evidence="5">
        <text>dTDP-beta-L-rhamnose + NADP(+) = dTDP-4-dehydro-beta-L-rhamnose + NADPH + H(+)</text>
        <dbReference type="Rhea" id="RHEA:21796"/>
        <dbReference type="ChEBI" id="CHEBI:15378"/>
        <dbReference type="ChEBI" id="CHEBI:57510"/>
        <dbReference type="ChEBI" id="CHEBI:57783"/>
        <dbReference type="ChEBI" id="CHEBI:58349"/>
        <dbReference type="ChEBI" id="CHEBI:62830"/>
        <dbReference type="EC" id="1.1.1.133"/>
    </reaction>
</comment>
<reference evidence="8 9" key="1">
    <citation type="submission" date="2021-02" db="EMBL/GenBank/DDBJ databases">
        <authorList>
            <person name="Han P."/>
        </authorList>
    </citation>
    <scope>NUCLEOTIDE SEQUENCE [LARGE SCALE GENOMIC DNA]</scope>
    <source>
        <strain evidence="8">Candidatus Nitrospira sp. ZN2</strain>
    </source>
</reference>
<dbReference type="SUPFAM" id="SSF51735">
    <property type="entry name" value="NAD(P)-binding Rossmann-fold domains"/>
    <property type="match status" value="1"/>
</dbReference>
<dbReference type="Pfam" id="PF04321">
    <property type="entry name" value="RmlD_sub_bind"/>
    <property type="match status" value="1"/>
</dbReference>